<feature type="compositionally biased region" description="Basic residues" evidence="12">
    <location>
        <begin position="896"/>
        <end position="906"/>
    </location>
</feature>
<dbReference type="PROSITE" id="PS00107">
    <property type="entry name" value="PROTEIN_KINASE_ATP"/>
    <property type="match status" value="1"/>
</dbReference>
<accession>A0A915BUI1</accession>
<dbReference type="GO" id="GO:0004706">
    <property type="term" value="F:JUN kinase kinase kinase activity"/>
    <property type="evidence" value="ECO:0007669"/>
    <property type="project" value="TreeGrafter"/>
</dbReference>
<feature type="compositionally biased region" description="Polar residues" evidence="12">
    <location>
        <begin position="954"/>
        <end position="963"/>
    </location>
</feature>
<dbReference type="InterPro" id="IPR017441">
    <property type="entry name" value="Protein_kinase_ATP_BS"/>
</dbReference>
<evidence type="ECO:0000256" key="11">
    <source>
        <dbReference type="SAM" id="Coils"/>
    </source>
</evidence>
<evidence type="ECO:0000256" key="12">
    <source>
        <dbReference type="SAM" id="MobiDB-lite"/>
    </source>
</evidence>
<keyword evidence="15" id="KW-1185">Reference proteome</keyword>
<dbReference type="Proteomes" id="UP000887569">
    <property type="component" value="Unplaced"/>
</dbReference>
<organism evidence="15 16">
    <name type="scientific">Parascaris univalens</name>
    <name type="common">Nematode worm</name>
    <dbReference type="NCBI Taxonomy" id="6257"/>
    <lineage>
        <taxon>Eukaryota</taxon>
        <taxon>Metazoa</taxon>
        <taxon>Ecdysozoa</taxon>
        <taxon>Nematoda</taxon>
        <taxon>Chromadorea</taxon>
        <taxon>Rhabditida</taxon>
        <taxon>Spirurina</taxon>
        <taxon>Ascaridomorpha</taxon>
        <taxon>Ascaridoidea</taxon>
        <taxon>Ascarididae</taxon>
        <taxon>Parascaris</taxon>
    </lineage>
</organism>
<feature type="compositionally biased region" description="Low complexity" evidence="12">
    <location>
        <begin position="1009"/>
        <end position="1024"/>
    </location>
</feature>
<evidence type="ECO:0000313" key="16">
    <source>
        <dbReference type="WBParaSite" id="PgR061_g022_t05"/>
    </source>
</evidence>
<evidence type="ECO:0000256" key="1">
    <source>
        <dbReference type="ARBA" id="ARBA00001946"/>
    </source>
</evidence>
<feature type="region of interest" description="Disordered" evidence="12">
    <location>
        <begin position="883"/>
        <end position="964"/>
    </location>
</feature>
<evidence type="ECO:0000256" key="7">
    <source>
        <dbReference type="ARBA" id="ARBA00047559"/>
    </source>
</evidence>
<evidence type="ECO:0000256" key="5">
    <source>
        <dbReference type="ARBA" id="ARBA00022741"/>
    </source>
</evidence>
<feature type="binding site" evidence="10">
    <location>
        <position position="256"/>
    </location>
    <ligand>
        <name>ATP</name>
        <dbReference type="ChEBI" id="CHEBI:30616"/>
    </ligand>
</feature>
<dbReference type="GO" id="GO:0005524">
    <property type="term" value="F:ATP binding"/>
    <property type="evidence" value="ECO:0007669"/>
    <property type="project" value="UniProtKB-UniRule"/>
</dbReference>
<proteinExistence type="inferred from homology"/>
<keyword evidence="11" id="KW-0175">Coiled coil</keyword>
<feature type="compositionally biased region" description="Pro residues" evidence="12">
    <location>
        <begin position="1225"/>
        <end position="1243"/>
    </location>
</feature>
<dbReference type="PANTHER" id="PTHR44329">
    <property type="entry name" value="SERINE/THREONINE-PROTEIN KINASE TNNI3K-RELATED"/>
    <property type="match status" value="1"/>
</dbReference>
<dbReference type="PROSITE" id="PS00108">
    <property type="entry name" value="PROTEIN_KINASE_ST"/>
    <property type="match status" value="1"/>
</dbReference>
<evidence type="ECO:0000256" key="10">
    <source>
        <dbReference type="PROSITE-ProRule" id="PRU10141"/>
    </source>
</evidence>
<dbReference type="SUPFAM" id="SSF56112">
    <property type="entry name" value="Protein kinase-like (PK-like)"/>
    <property type="match status" value="1"/>
</dbReference>
<feature type="region of interest" description="Disordered" evidence="12">
    <location>
        <begin position="783"/>
        <end position="832"/>
    </location>
</feature>
<keyword evidence="5 10" id="KW-0547">Nucleotide-binding</keyword>
<comment type="catalytic activity">
    <reaction evidence="8">
        <text>L-seryl-[protein] + ATP = O-phospho-L-seryl-[protein] + ADP + H(+)</text>
        <dbReference type="Rhea" id="RHEA:17989"/>
        <dbReference type="Rhea" id="RHEA-COMP:9863"/>
        <dbReference type="Rhea" id="RHEA-COMP:11604"/>
        <dbReference type="ChEBI" id="CHEBI:15378"/>
        <dbReference type="ChEBI" id="CHEBI:29999"/>
        <dbReference type="ChEBI" id="CHEBI:30616"/>
        <dbReference type="ChEBI" id="CHEBI:83421"/>
        <dbReference type="ChEBI" id="CHEBI:456216"/>
        <dbReference type="EC" id="2.7.11.25"/>
    </reaction>
</comment>
<dbReference type="InterPro" id="IPR051681">
    <property type="entry name" value="Ser/Thr_Kinases-Pseudokinases"/>
</dbReference>
<evidence type="ECO:0000259" key="13">
    <source>
        <dbReference type="PROSITE" id="PS50002"/>
    </source>
</evidence>
<reference evidence="16" key="1">
    <citation type="submission" date="2022-11" db="UniProtKB">
        <authorList>
            <consortium name="WormBaseParasite"/>
        </authorList>
    </citation>
    <scope>IDENTIFICATION</scope>
</reference>
<feature type="domain" description="SH3" evidence="13">
    <location>
        <begin position="157"/>
        <end position="219"/>
    </location>
</feature>
<feature type="region of interest" description="Disordered" evidence="12">
    <location>
        <begin position="1046"/>
        <end position="1070"/>
    </location>
</feature>
<feature type="compositionally biased region" description="Polar residues" evidence="12">
    <location>
        <begin position="91"/>
        <end position="108"/>
    </location>
</feature>
<feature type="compositionally biased region" description="Polar residues" evidence="12">
    <location>
        <begin position="1258"/>
        <end position="1267"/>
    </location>
</feature>
<dbReference type="PROSITE" id="PS50011">
    <property type="entry name" value="PROTEIN_KINASE_DOM"/>
    <property type="match status" value="1"/>
</dbReference>
<dbReference type="Pfam" id="PF00069">
    <property type="entry name" value="Pkinase"/>
    <property type="match status" value="1"/>
</dbReference>
<feature type="compositionally biased region" description="Low complexity" evidence="12">
    <location>
        <begin position="935"/>
        <end position="953"/>
    </location>
</feature>
<dbReference type="Gene3D" id="2.30.30.40">
    <property type="entry name" value="SH3 Domains"/>
    <property type="match status" value="1"/>
</dbReference>
<dbReference type="InterPro" id="IPR008271">
    <property type="entry name" value="Ser/Thr_kinase_AS"/>
</dbReference>
<evidence type="ECO:0000256" key="6">
    <source>
        <dbReference type="ARBA" id="ARBA00022840"/>
    </source>
</evidence>
<keyword evidence="6 10" id="KW-0067">ATP-binding</keyword>
<feature type="domain" description="Protein kinase" evidence="14">
    <location>
        <begin position="229"/>
        <end position="517"/>
    </location>
</feature>
<evidence type="ECO:0000256" key="2">
    <source>
        <dbReference type="ARBA" id="ARBA00006529"/>
    </source>
</evidence>
<dbReference type="InterPro" id="IPR011009">
    <property type="entry name" value="Kinase-like_dom_sf"/>
</dbReference>
<dbReference type="Pfam" id="PF14604">
    <property type="entry name" value="SH3_9"/>
    <property type="match status" value="1"/>
</dbReference>
<feature type="coiled-coil region" evidence="11">
    <location>
        <begin position="543"/>
        <end position="577"/>
    </location>
</feature>
<dbReference type="SUPFAM" id="SSF50044">
    <property type="entry name" value="SH3-domain"/>
    <property type="match status" value="1"/>
</dbReference>
<evidence type="ECO:0000313" key="15">
    <source>
        <dbReference type="Proteomes" id="UP000887569"/>
    </source>
</evidence>
<feature type="region of interest" description="Disordered" evidence="12">
    <location>
        <begin position="995"/>
        <end position="1026"/>
    </location>
</feature>
<evidence type="ECO:0000259" key="14">
    <source>
        <dbReference type="PROSITE" id="PS50011"/>
    </source>
</evidence>
<evidence type="ECO:0000256" key="8">
    <source>
        <dbReference type="ARBA" id="ARBA00048329"/>
    </source>
</evidence>
<dbReference type="Gene3D" id="1.10.510.10">
    <property type="entry name" value="Transferase(Phosphotransferase) domain 1"/>
    <property type="match status" value="1"/>
</dbReference>
<feature type="compositionally biased region" description="Low complexity" evidence="12">
    <location>
        <begin position="1177"/>
        <end position="1189"/>
    </location>
</feature>
<dbReference type="InterPro" id="IPR036028">
    <property type="entry name" value="SH3-like_dom_sf"/>
</dbReference>
<dbReference type="WBParaSite" id="PgR061_g022_t05">
    <property type="protein sequence ID" value="PgR061_g022_t05"/>
    <property type="gene ID" value="PgR061_g022"/>
</dbReference>
<dbReference type="EC" id="2.7.11.25" evidence="3"/>
<dbReference type="InterPro" id="IPR000719">
    <property type="entry name" value="Prot_kinase_dom"/>
</dbReference>
<sequence length="1267" mass="138648">NISTLDLTKTTMVFFSFLNRLRTTKVYINESTLPQNIKLESPESPIAPSLFTHQRLLMAPLDDVPSPVPERRRPSTNEDAFPQESGELSAHSPTSVNPSTSRLPSNDNVPDRPSPVCGHPTRKSRSAADIYETCSDHFDQFNYGDVRFREGDEPRWKKSILVESNYDYTPRRGDELKLKRGSTIKVIRRGDDEDGWWYGETSDGQKGFFPQNHVQLAKGKPTEIHSDELQFKGLLGSGGFSVVKLAIYRGREVAVKIPHSKFSPKEILAAVREEASIFQMLSHENIVAMYGVVVGSEPGLVLELCRDSLANVCSSSKDISLSEEIIGNWGTQIARGMNYLHELNVLHRDLKAANILIKEKVCDCLLNVPSNSSEQIAHRLESRNGFCQKCGGAALNRLTLKIADLGLSKKLQVADCRMSFVGTVPYLAPEVIRDRKCSKAMDVWSFGLVLWEVLTGATPFEGLGQGAVQLQIGTFVKQKIPSSCPADLKRIIESCWRDDPHDRPTFKQLAVELRAFSDKYKTTDSSDRAFLENSLNTLRKSMMEEMTLIAHEMAKKAAELQKREENLKKGERELELNRMMFELQQTLSREAPKEKPQPPKRRPHLKCSDISKPFDCKTEISLTRNLQLIKSVHGDDSGSNLTKPSERAAVDVNGKNFVNQDIPFNNETDSTICGFATLPRTPKKLSLQKNSEFHFDGSNLKPKSGASGTPSKSTPDLLRLYWGSNAGASKEASPKDASPRLLHRVNARRIKKDSVRGSIDDGVDDRCVVVVSDAVADLESLLEQDGHSQPSLDHLATPRRAPLPLPDGSRSRDHSRSNSATGEGARLKGGKDEEKGFFRKMPFFKSKDKSPAAGNATLPRPIMMPVPVGHSTASSGIIAKSMAPSKLLLKSPSTPKRGHNEKKKSKATTPDKGGEEFVLTENSKTFVKSGERRLSAANASSATANNTRPANRSPPSVRSSTDDVSAAARCAPYEKLSDASDAGILENAAYIPPKEFGRGRKMTSSSNASYMPMPTSRSPSSSRASCDDNVPCSSLGIIENLSYRPPSDVKRKTSNAVTLDSPVEGGVDPDPYHSMNSLNSEEGVPYENLPTKFGSSTRVYPDETGDLYVPLSTIQRSVLNASPRGVPLADNVAQTDISSISNNAYFIPNRCGCAGTEVAAGSYISLGAHINADTPVDVSSVPSSRPQRPFTLDLNQPSTPAESGISTAGSSYRSLPSAEHVPQDHAPPPPTEPAPRVAPPIPPRMNARRYEEDLGSRSKLSPVSQSP</sequence>
<comment type="similarity">
    <text evidence="2">Belongs to the protein kinase superfamily. STE Ser/Thr protein kinase family. MAP kinase kinase kinase subfamily.</text>
</comment>
<dbReference type="AlphaFoldDB" id="A0A915BUI1"/>
<feature type="region of interest" description="Disordered" evidence="12">
    <location>
        <begin position="1177"/>
        <end position="1267"/>
    </location>
</feature>
<keyword evidence="4 9" id="KW-0728">SH3 domain</keyword>
<feature type="region of interest" description="Disordered" evidence="12">
    <location>
        <begin position="61"/>
        <end position="125"/>
    </location>
</feature>
<dbReference type="CDD" id="cd00174">
    <property type="entry name" value="SH3"/>
    <property type="match status" value="1"/>
</dbReference>
<dbReference type="PANTHER" id="PTHR44329:SF6">
    <property type="entry name" value="RECEPTOR-INTERACTING SERINE_THREONINE-PROTEIN KINASE 1"/>
    <property type="match status" value="1"/>
</dbReference>
<dbReference type="PROSITE" id="PS50002">
    <property type="entry name" value="SH3"/>
    <property type="match status" value="1"/>
</dbReference>
<evidence type="ECO:0000256" key="4">
    <source>
        <dbReference type="ARBA" id="ARBA00022443"/>
    </source>
</evidence>
<comment type="cofactor">
    <cofactor evidence="1">
        <name>Mg(2+)</name>
        <dbReference type="ChEBI" id="CHEBI:18420"/>
    </cofactor>
</comment>
<evidence type="ECO:0000256" key="9">
    <source>
        <dbReference type="PROSITE-ProRule" id="PRU00192"/>
    </source>
</evidence>
<feature type="region of interest" description="Disordered" evidence="12">
    <location>
        <begin position="587"/>
        <end position="608"/>
    </location>
</feature>
<dbReference type="Gene3D" id="3.30.200.20">
    <property type="entry name" value="Phosphorylase Kinase, domain 1"/>
    <property type="match status" value="1"/>
</dbReference>
<feature type="compositionally biased region" description="Polar residues" evidence="12">
    <location>
        <begin position="1193"/>
        <end position="1214"/>
    </location>
</feature>
<comment type="catalytic activity">
    <reaction evidence="7">
        <text>L-threonyl-[protein] + ATP = O-phospho-L-threonyl-[protein] + ADP + H(+)</text>
        <dbReference type="Rhea" id="RHEA:46608"/>
        <dbReference type="Rhea" id="RHEA-COMP:11060"/>
        <dbReference type="Rhea" id="RHEA-COMP:11605"/>
        <dbReference type="ChEBI" id="CHEBI:15378"/>
        <dbReference type="ChEBI" id="CHEBI:30013"/>
        <dbReference type="ChEBI" id="CHEBI:30616"/>
        <dbReference type="ChEBI" id="CHEBI:61977"/>
        <dbReference type="ChEBI" id="CHEBI:456216"/>
        <dbReference type="EC" id="2.7.11.25"/>
    </reaction>
</comment>
<dbReference type="InterPro" id="IPR001452">
    <property type="entry name" value="SH3_domain"/>
</dbReference>
<dbReference type="SMART" id="SM00326">
    <property type="entry name" value="SH3"/>
    <property type="match status" value="1"/>
</dbReference>
<protein>
    <recommendedName>
        <fullName evidence="3">mitogen-activated protein kinase kinase kinase</fullName>
        <ecNumber evidence="3">2.7.11.25</ecNumber>
    </recommendedName>
</protein>
<name>A0A915BUI1_PARUN</name>
<evidence type="ECO:0000256" key="3">
    <source>
        <dbReference type="ARBA" id="ARBA00012406"/>
    </source>
</evidence>
<dbReference type="SMART" id="SM00220">
    <property type="entry name" value="S_TKc"/>
    <property type="match status" value="1"/>
</dbReference>